<sequence length="256" mass="27053">MPVLTARGAGVRQRRRWLFRDLDVSVEAGEVVAVLGPPGSGRTTLLLTLARRFKLAAGHVTIDGRAALGHVPTVTEPEPVFTVTEHVHEQLALFGRRHREATGVDLRGLDPDKFGRDLSPYEKQVLGLVLARLESPAVIAVDGLDEGLDDGERAALLRELTEIAATGTAVLFTAREIDPAAVTTVIRLGADHAIHLPAEEPEPEVNESGDEEIDGSADGDVGVGDESSAVVDGADGVRTEEAAADRSAGGEDEGER</sequence>
<dbReference type="CDD" id="cd00267">
    <property type="entry name" value="ABC_ATPase"/>
    <property type="match status" value="1"/>
</dbReference>
<feature type="domain" description="ABC transporter" evidence="4">
    <location>
        <begin position="4"/>
        <end position="223"/>
    </location>
</feature>
<dbReference type="PANTHER" id="PTHR43158:SF2">
    <property type="entry name" value="SKFA PEPTIDE EXPORT ATP-BINDING PROTEIN SKFE"/>
    <property type="match status" value="1"/>
</dbReference>
<accession>A0ABQ3YNC1</accession>
<dbReference type="InterPro" id="IPR003439">
    <property type="entry name" value="ABC_transporter-like_ATP-bd"/>
</dbReference>
<dbReference type="Pfam" id="PF00005">
    <property type="entry name" value="ABC_tran"/>
    <property type="match status" value="1"/>
</dbReference>
<evidence type="ECO:0000256" key="1">
    <source>
        <dbReference type="ARBA" id="ARBA00022741"/>
    </source>
</evidence>
<keyword evidence="1" id="KW-0547">Nucleotide-binding</keyword>
<reference evidence="5 6" key="1">
    <citation type="submission" date="2021-01" db="EMBL/GenBank/DDBJ databases">
        <title>Whole genome shotgun sequence of Actinoplanes durhamensis NBRC 14914.</title>
        <authorList>
            <person name="Komaki H."/>
            <person name="Tamura T."/>
        </authorList>
    </citation>
    <scope>NUCLEOTIDE SEQUENCE [LARGE SCALE GENOMIC DNA]</scope>
    <source>
        <strain evidence="5 6">NBRC 14914</strain>
    </source>
</reference>
<protein>
    <recommendedName>
        <fullName evidence="4">ABC transporter domain-containing protein</fullName>
    </recommendedName>
</protein>
<evidence type="ECO:0000313" key="6">
    <source>
        <dbReference type="Proteomes" id="UP000637628"/>
    </source>
</evidence>
<dbReference type="PANTHER" id="PTHR43158">
    <property type="entry name" value="SKFA PEPTIDE EXPORT ATP-BINDING PROTEIN SKFE"/>
    <property type="match status" value="1"/>
</dbReference>
<feature type="compositionally biased region" description="Low complexity" evidence="3">
    <location>
        <begin position="218"/>
        <end position="233"/>
    </location>
</feature>
<gene>
    <name evidence="5" type="ORF">Adu01nite_02240</name>
</gene>
<evidence type="ECO:0000256" key="2">
    <source>
        <dbReference type="ARBA" id="ARBA00022840"/>
    </source>
</evidence>
<name>A0ABQ3YNC1_9ACTN</name>
<dbReference type="SMART" id="SM00382">
    <property type="entry name" value="AAA"/>
    <property type="match status" value="1"/>
</dbReference>
<evidence type="ECO:0000313" key="5">
    <source>
        <dbReference type="EMBL" id="GID98873.1"/>
    </source>
</evidence>
<organism evidence="5 6">
    <name type="scientific">Paractinoplanes durhamensis</name>
    <dbReference type="NCBI Taxonomy" id="113563"/>
    <lineage>
        <taxon>Bacteria</taxon>
        <taxon>Bacillati</taxon>
        <taxon>Actinomycetota</taxon>
        <taxon>Actinomycetes</taxon>
        <taxon>Micromonosporales</taxon>
        <taxon>Micromonosporaceae</taxon>
        <taxon>Paractinoplanes</taxon>
    </lineage>
</organism>
<feature type="compositionally biased region" description="Basic and acidic residues" evidence="3">
    <location>
        <begin position="235"/>
        <end position="244"/>
    </location>
</feature>
<evidence type="ECO:0000256" key="3">
    <source>
        <dbReference type="SAM" id="MobiDB-lite"/>
    </source>
</evidence>
<comment type="caution">
    <text evidence="5">The sequence shown here is derived from an EMBL/GenBank/DDBJ whole genome shotgun (WGS) entry which is preliminary data.</text>
</comment>
<keyword evidence="6" id="KW-1185">Reference proteome</keyword>
<feature type="region of interest" description="Disordered" evidence="3">
    <location>
        <begin position="195"/>
        <end position="256"/>
    </location>
</feature>
<evidence type="ECO:0000259" key="4">
    <source>
        <dbReference type="PROSITE" id="PS50893"/>
    </source>
</evidence>
<dbReference type="PROSITE" id="PS50893">
    <property type="entry name" value="ABC_TRANSPORTER_2"/>
    <property type="match status" value="1"/>
</dbReference>
<keyword evidence="2" id="KW-0067">ATP-binding</keyword>
<proteinExistence type="predicted"/>
<dbReference type="InterPro" id="IPR027417">
    <property type="entry name" value="P-loop_NTPase"/>
</dbReference>
<dbReference type="Proteomes" id="UP000637628">
    <property type="component" value="Unassembled WGS sequence"/>
</dbReference>
<dbReference type="SUPFAM" id="SSF52540">
    <property type="entry name" value="P-loop containing nucleoside triphosphate hydrolases"/>
    <property type="match status" value="1"/>
</dbReference>
<feature type="compositionally biased region" description="Acidic residues" evidence="3">
    <location>
        <begin position="199"/>
        <end position="217"/>
    </location>
</feature>
<dbReference type="Gene3D" id="3.40.50.300">
    <property type="entry name" value="P-loop containing nucleotide triphosphate hydrolases"/>
    <property type="match status" value="1"/>
</dbReference>
<dbReference type="EMBL" id="BOML01000002">
    <property type="protein sequence ID" value="GID98873.1"/>
    <property type="molecule type" value="Genomic_DNA"/>
</dbReference>
<dbReference type="InterPro" id="IPR003593">
    <property type="entry name" value="AAA+_ATPase"/>
</dbReference>
<dbReference type="RefSeq" id="WP_203724285.1">
    <property type="nucleotide sequence ID" value="NZ_BAAATX010000008.1"/>
</dbReference>